<organism evidence="1 2">
    <name type="scientific">Sutcliffiella tianshenii</name>
    <dbReference type="NCBI Taxonomy" id="1463404"/>
    <lineage>
        <taxon>Bacteria</taxon>
        <taxon>Bacillati</taxon>
        <taxon>Bacillota</taxon>
        <taxon>Bacilli</taxon>
        <taxon>Bacillales</taxon>
        <taxon>Bacillaceae</taxon>
        <taxon>Sutcliffiella</taxon>
    </lineage>
</organism>
<keyword evidence="2" id="KW-1185">Reference proteome</keyword>
<dbReference type="Proteomes" id="UP000737402">
    <property type="component" value="Unassembled WGS sequence"/>
</dbReference>
<protein>
    <submittedName>
        <fullName evidence="1">Uncharacterized protein</fullName>
    </submittedName>
</protein>
<name>A0ABS2NXV1_9BACI</name>
<evidence type="ECO:0000313" key="1">
    <source>
        <dbReference type="EMBL" id="MBM7619243.1"/>
    </source>
</evidence>
<accession>A0ABS2NXV1</accession>
<evidence type="ECO:0000313" key="2">
    <source>
        <dbReference type="Proteomes" id="UP000737402"/>
    </source>
</evidence>
<reference evidence="1 2" key="1">
    <citation type="submission" date="2021-01" db="EMBL/GenBank/DDBJ databases">
        <title>Genomic Encyclopedia of Type Strains, Phase IV (KMG-IV): sequencing the most valuable type-strain genomes for metagenomic binning, comparative biology and taxonomic classification.</title>
        <authorList>
            <person name="Goeker M."/>
        </authorList>
    </citation>
    <scope>NUCLEOTIDE SEQUENCE [LARGE SCALE GENOMIC DNA]</scope>
    <source>
        <strain evidence="1 2">DSM 25879</strain>
    </source>
</reference>
<sequence>MEDKVMDSLQTTLEDWKMMQQTDGDEGADWAEKFEQDFYLFIDEFEKWFTALSNRPILQEEAESLDLVIKIQDMLPGPLQLNFLNELERMVDGETDQRFD</sequence>
<dbReference type="RefSeq" id="WP_204414185.1">
    <property type="nucleotide sequence ID" value="NZ_JAFBED010000002.1"/>
</dbReference>
<dbReference type="EMBL" id="JAFBED010000002">
    <property type="protein sequence ID" value="MBM7619243.1"/>
    <property type="molecule type" value="Genomic_DNA"/>
</dbReference>
<proteinExistence type="predicted"/>
<gene>
    <name evidence="1" type="ORF">JOC95_001092</name>
</gene>
<comment type="caution">
    <text evidence="1">The sequence shown here is derived from an EMBL/GenBank/DDBJ whole genome shotgun (WGS) entry which is preliminary data.</text>
</comment>